<accession>A0ABN3NW67</accession>
<reference evidence="2 3" key="1">
    <citation type="journal article" date="2019" name="Int. J. Syst. Evol. Microbiol.">
        <title>The Global Catalogue of Microorganisms (GCM) 10K type strain sequencing project: providing services to taxonomists for standard genome sequencing and annotation.</title>
        <authorList>
            <consortium name="The Broad Institute Genomics Platform"/>
            <consortium name="The Broad Institute Genome Sequencing Center for Infectious Disease"/>
            <person name="Wu L."/>
            <person name="Ma J."/>
        </authorList>
    </citation>
    <scope>NUCLEOTIDE SEQUENCE [LARGE SCALE GENOMIC DNA]</scope>
    <source>
        <strain evidence="2 3">JCM 6924</strain>
    </source>
</reference>
<dbReference type="Proteomes" id="UP001501095">
    <property type="component" value="Unassembled WGS sequence"/>
</dbReference>
<sequence length="169" mass="18066">MRAVVVHAAFCASVRQSRQWPGWGARKARSQPSQVWRGAGRTRGGDGGGAAGSGGGEESGQTVGQERRRVLDRGRGQARRQRAPDRLGGHAALQPRRDRRGQAVYVPLAEQQPGVERAQAGEDVGGRRAVRLRSRLAFRVGRGGRRAGLRGGGGAGLVYETVRVTTRPD</sequence>
<protein>
    <submittedName>
        <fullName evidence="2">Uncharacterized protein</fullName>
    </submittedName>
</protein>
<evidence type="ECO:0000256" key="1">
    <source>
        <dbReference type="SAM" id="MobiDB-lite"/>
    </source>
</evidence>
<organism evidence="2 3">
    <name type="scientific">Streptomyces levis</name>
    <dbReference type="NCBI Taxonomy" id="285566"/>
    <lineage>
        <taxon>Bacteria</taxon>
        <taxon>Bacillati</taxon>
        <taxon>Actinomycetota</taxon>
        <taxon>Actinomycetes</taxon>
        <taxon>Kitasatosporales</taxon>
        <taxon>Streptomycetaceae</taxon>
        <taxon>Streptomyces</taxon>
    </lineage>
</organism>
<name>A0ABN3NW67_9ACTN</name>
<feature type="region of interest" description="Disordered" evidence="1">
    <location>
        <begin position="17"/>
        <end position="102"/>
    </location>
</feature>
<comment type="caution">
    <text evidence="2">The sequence shown here is derived from an EMBL/GenBank/DDBJ whole genome shotgun (WGS) entry which is preliminary data.</text>
</comment>
<feature type="compositionally biased region" description="Basic and acidic residues" evidence="1">
    <location>
        <begin position="65"/>
        <end position="75"/>
    </location>
</feature>
<evidence type="ECO:0000313" key="3">
    <source>
        <dbReference type="Proteomes" id="UP001501095"/>
    </source>
</evidence>
<evidence type="ECO:0000313" key="2">
    <source>
        <dbReference type="EMBL" id="GAA2542329.1"/>
    </source>
</evidence>
<gene>
    <name evidence="2" type="ORF">GCM10010423_46370</name>
</gene>
<proteinExistence type="predicted"/>
<dbReference type="EMBL" id="BAAATM010000015">
    <property type="protein sequence ID" value="GAA2542329.1"/>
    <property type="molecule type" value="Genomic_DNA"/>
</dbReference>
<keyword evidence="3" id="KW-1185">Reference proteome</keyword>
<feature type="compositionally biased region" description="Gly residues" evidence="1">
    <location>
        <begin position="41"/>
        <end position="58"/>
    </location>
</feature>